<dbReference type="AlphaFoldDB" id="A0A6V8M198"/>
<keyword evidence="1" id="KW-0472">Membrane</keyword>
<keyword evidence="1" id="KW-1133">Transmembrane helix</keyword>
<evidence type="ECO:0000256" key="1">
    <source>
        <dbReference type="SAM" id="Phobius"/>
    </source>
</evidence>
<feature type="transmembrane region" description="Helical" evidence="1">
    <location>
        <begin position="231"/>
        <end position="253"/>
    </location>
</feature>
<dbReference type="GO" id="GO:0016020">
    <property type="term" value="C:membrane"/>
    <property type="evidence" value="ECO:0007669"/>
    <property type="project" value="InterPro"/>
</dbReference>
<evidence type="ECO:0000313" key="4">
    <source>
        <dbReference type="Proteomes" id="UP000494245"/>
    </source>
</evidence>
<gene>
    <name evidence="3" type="primary">ytfF</name>
    <name evidence="3" type="ORF">NNJEOMEG_03495</name>
</gene>
<feature type="transmembrane region" description="Helical" evidence="1">
    <location>
        <begin position="132"/>
        <end position="149"/>
    </location>
</feature>
<feature type="transmembrane region" description="Helical" evidence="1">
    <location>
        <begin position="75"/>
        <end position="96"/>
    </location>
</feature>
<keyword evidence="4" id="KW-1185">Reference proteome</keyword>
<evidence type="ECO:0000313" key="3">
    <source>
        <dbReference type="EMBL" id="GFK95627.1"/>
    </source>
</evidence>
<feature type="transmembrane region" description="Helical" evidence="1">
    <location>
        <begin position="102"/>
        <end position="120"/>
    </location>
</feature>
<comment type="caution">
    <text evidence="3">The sequence shown here is derived from an EMBL/GenBank/DDBJ whole genome shotgun (WGS) entry which is preliminary data.</text>
</comment>
<feature type="transmembrane region" description="Helical" evidence="1">
    <location>
        <begin position="293"/>
        <end position="310"/>
    </location>
</feature>
<name>A0A6V8M198_9BACT</name>
<feature type="transmembrane region" description="Helical" evidence="1">
    <location>
        <begin position="265"/>
        <end position="287"/>
    </location>
</feature>
<accession>A0A6V8M198</accession>
<protein>
    <submittedName>
        <fullName evidence="3">Inner membrane protein YtfF</fullName>
    </submittedName>
</protein>
<dbReference type="InterPro" id="IPR000620">
    <property type="entry name" value="EamA_dom"/>
</dbReference>
<reference evidence="3 4" key="2">
    <citation type="submission" date="2020-05" db="EMBL/GenBank/DDBJ databases">
        <title>Draft genome sequence of Desulfovibrio sp. strainFSS-1.</title>
        <authorList>
            <person name="Shimoshige H."/>
            <person name="Kobayashi H."/>
            <person name="Maekawa T."/>
        </authorList>
    </citation>
    <scope>NUCLEOTIDE SEQUENCE [LARGE SCALE GENOMIC DNA]</scope>
    <source>
        <strain evidence="3 4">SIID29052-01</strain>
    </source>
</reference>
<dbReference type="Proteomes" id="UP000494245">
    <property type="component" value="Unassembled WGS sequence"/>
</dbReference>
<proteinExistence type="predicted"/>
<sequence length="318" mass="32979">MKGASSRPQARIGAPGVFCAILGASLWGISFVAPLLMPGISPWDVSLGRYLVFGSLAALLMWRGGPVRGLARSQWATAFLFAFTGYYGCYTVLVAAIELAGAALPTLVMGLTPVTVALAANLKTRETPWRRMALPLCAIGAGLTAVNLARHGHGLSSSALGWGMVASLAALALLTFYLVANLLFLKRHPDLSPVRWANAVGCAAFVFSLVALAGRLALVRSLPWEGTPTTPLAYVCGSLVLGLAVSWLGGVMWNKANTLLPAGVAGQAIVFWPVSGILYACILQGQLPSSVEAAGMALVFGGVAWGLRAASRSSSKAA</sequence>
<feature type="domain" description="EamA" evidence="2">
    <location>
        <begin position="15"/>
        <end position="146"/>
    </location>
</feature>
<reference evidence="3 4" key="1">
    <citation type="submission" date="2020-04" db="EMBL/GenBank/DDBJ databases">
        <authorList>
            <consortium name="Desulfovibrio sp. FSS-1 genome sequencing consortium"/>
            <person name="Shimoshige H."/>
            <person name="Kobayashi H."/>
            <person name="Maekawa T."/>
        </authorList>
    </citation>
    <scope>NUCLEOTIDE SEQUENCE [LARGE SCALE GENOMIC DNA]</scope>
    <source>
        <strain evidence="3 4">SIID29052-01</strain>
    </source>
</reference>
<dbReference type="InterPro" id="IPR037185">
    <property type="entry name" value="EmrE-like"/>
</dbReference>
<feature type="transmembrane region" description="Helical" evidence="1">
    <location>
        <begin position="161"/>
        <end position="184"/>
    </location>
</feature>
<feature type="transmembrane region" description="Helical" evidence="1">
    <location>
        <begin position="196"/>
        <end position="219"/>
    </location>
</feature>
<dbReference type="EMBL" id="BLTE01000019">
    <property type="protein sequence ID" value="GFK95627.1"/>
    <property type="molecule type" value="Genomic_DNA"/>
</dbReference>
<feature type="transmembrane region" description="Helical" evidence="1">
    <location>
        <begin position="47"/>
        <end position="63"/>
    </location>
</feature>
<dbReference type="RefSeq" id="WP_173086768.1">
    <property type="nucleotide sequence ID" value="NZ_BLTE01000019.1"/>
</dbReference>
<dbReference type="Pfam" id="PF00892">
    <property type="entry name" value="EamA"/>
    <property type="match status" value="1"/>
</dbReference>
<feature type="transmembrane region" description="Helical" evidence="1">
    <location>
        <begin position="12"/>
        <end position="35"/>
    </location>
</feature>
<organism evidence="3 4">
    <name type="scientific">Fundidesulfovibrio magnetotacticus</name>
    <dbReference type="NCBI Taxonomy" id="2730080"/>
    <lineage>
        <taxon>Bacteria</taxon>
        <taxon>Pseudomonadati</taxon>
        <taxon>Thermodesulfobacteriota</taxon>
        <taxon>Desulfovibrionia</taxon>
        <taxon>Desulfovibrionales</taxon>
        <taxon>Desulfovibrionaceae</taxon>
        <taxon>Fundidesulfovibrio</taxon>
    </lineage>
</organism>
<evidence type="ECO:0000259" key="2">
    <source>
        <dbReference type="Pfam" id="PF00892"/>
    </source>
</evidence>
<dbReference type="SUPFAM" id="SSF103481">
    <property type="entry name" value="Multidrug resistance efflux transporter EmrE"/>
    <property type="match status" value="2"/>
</dbReference>
<keyword evidence="1" id="KW-0812">Transmembrane</keyword>